<evidence type="ECO:0000313" key="1">
    <source>
        <dbReference type="EMBL" id="JAH86798.1"/>
    </source>
</evidence>
<protein>
    <submittedName>
        <fullName evidence="1">Uncharacterized protein</fullName>
    </submittedName>
</protein>
<organism evidence="1">
    <name type="scientific">Anguilla anguilla</name>
    <name type="common">European freshwater eel</name>
    <name type="synonym">Muraena anguilla</name>
    <dbReference type="NCBI Taxonomy" id="7936"/>
    <lineage>
        <taxon>Eukaryota</taxon>
        <taxon>Metazoa</taxon>
        <taxon>Chordata</taxon>
        <taxon>Craniata</taxon>
        <taxon>Vertebrata</taxon>
        <taxon>Euteleostomi</taxon>
        <taxon>Actinopterygii</taxon>
        <taxon>Neopterygii</taxon>
        <taxon>Teleostei</taxon>
        <taxon>Anguilliformes</taxon>
        <taxon>Anguillidae</taxon>
        <taxon>Anguilla</taxon>
    </lineage>
</organism>
<sequence length="48" mass="5442">MCNVQQLDPSLHGFPSQFCASSSMHDLVIREKLFTSLPSMTECFEVLH</sequence>
<reference evidence="1" key="2">
    <citation type="journal article" date="2015" name="Fish Shellfish Immunol.">
        <title>Early steps in the European eel (Anguilla anguilla)-Vibrio vulnificus interaction in the gills: Role of the RtxA13 toxin.</title>
        <authorList>
            <person name="Callol A."/>
            <person name="Pajuelo D."/>
            <person name="Ebbesson L."/>
            <person name="Teles M."/>
            <person name="MacKenzie S."/>
            <person name="Amaro C."/>
        </authorList>
    </citation>
    <scope>NUCLEOTIDE SEQUENCE</scope>
</reference>
<name>A0A0E9WBF1_ANGAN</name>
<reference evidence="1" key="1">
    <citation type="submission" date="2014-11" db="EMBL/GenBank/DDBJ databases">
        <authorList>
            <person name="Amaro Gonzalez C."/>
        </authorList>
    </citation>
    <scope>NUCLEOTIDE SEQUENCE</scope>
</reference>
<accession>A0A0E9WBF1</accession>
<dbReference type="EMBL" id="GBXM01021779">
    <property type="protein sequence ID" value="JAH86798.1"/>
    <property type="molecule type" value="Transcribed_RNA"/>
</dbReference>
<proteinExistence type="predicted"/>
<dbReference type="AlphaFoldDB" id="A0A0E9WBF1"/>